<protein>
    <recommendedName>
        <fullName evidence="8">SSD domain-containing protein</fullName>
    </recommendedName>
</protein>
<dbReference type="EMBL" id="NHOW01000069">
    <property type="protein sequence ID" value="OYR62054.1"/>
    <property type="molecule type" value="Genomic_DNA"/>
</dbReference>
<dbReference type="AlphaFoldDB" id="A0A256IZQ6"/>
<comment type="subcellular location">
    <subcellularLocation>
        <location evidence="1">Cell membrane</location>
        <topology evidence="1">Multi-pass membrane protein</topology>
    </subcellularLocation>
</comment>
<dbReference type="Gene3D" id="1.20.1640.10">
    <property type="entry name" value="Multidrug efflux transporter AcrB transmembrane domain"/>
    <property type="match status" value="2"/>
</dbReference>
<keyword evidence="4 7" id="KW-1133">Transmembrane helix</keyword>
<feature type="transmembrane region" description="Helical" evidence="7">
    <location>
        <begin position="381"/>
        <end position="405"/>
    </location>
</feature>
<feature type="transmembrane region" description="Helical" evidence="7">
    <location>
        <begin position="281"/>
        <end position="301"/>
    </location>
</feature>
<feature type="domain" description="SSD" evidence="8">
    <location>
        <begin position="286"/>
        <end position="406"/>
    </location>
</feature>
<accession>A0A256IZQ6</accession>
<evidence type="ECO:0000256" key="3">
    <source>
        <dbReference type="ARBA" id="ARBA00022692"/>
    </source>
</evidence>
<dbReference type="PANTHER" id="PTHR33406:SF13">
    <property type="entry name" value="MEMBRANE PROTEIN YDFJ"/>
    <property type="match status" value="1"/>
</dbReference>
<feature type="transmembrane region" description="Helical" evidence="7">
    <location>
        <begin position="772"/>
        <end position="792"/>
    </location>
</feature>
<evidence type="ECO:0000256" key="4">
    <source>
        <dbReference type="ARBA" id="ARBA00022989"/>
    </source>
</evidence>
<feature type="transmembrane region" description="Helical" evidence="7">
    <location>
        <begin position="723"/>
        <end position="741"/>
    </location>
</feature>
<feature type="transmembrane region" description="Helical" evidence="7">
    <location>
        <begin position="672"/>
        <end position="689"/>
    </location>
</feature>
<feature type="transmembrane region" description="Helical" evidence="7">
    <location>
        <begin position="44"/>
        <end position="67"/>
    </location>
</feature>
<organism evidence="9 10">
    <name type="scientific">Halorubrum ezzemoulense</name>
    <name type="common">Halorubrum chaoviator</name>
    <dbReference type="NCBI Taxonomy" id="337243"/>
    <lineage>
        <taxon>Archaea</taxon>
        <taxon>Methanobacteriati</taxon>
        <taxon>Methanobacteriota</taxon>
        <taxon>Stenosarchaea group</taxon>
        <taxon>Halobacteria</taxon>
        <taxon>Halobacteriales</taxon>
        <taxon>Haloferacaceae</taxon>
        <taxon>Halorubrum</taxon>
    </lineage>
</organism>
<feature type="transmembrane region" description="Helical" evidence="7">
    <location>
        <begin position="251"/>
        <end position="269"/>
    </location>
</feature>
<feature type="transmembrane region" description="Helical" evidence="7">
    <location>
        <begin position="696"/>
        <end position="717"/>
    </location>
</feature>
<sequence length="838" mass="90041">MGHYEADQPATRQTTENMTDDGPTPLRDGLERLGRFSAENRRTVFSVVAVLVVVSLAIAGLSVQMSLGMELYIDDSSQTNQNWQEVKADDAFDLGNNVFVMIETDHLYEPETIRTIDRLDRRYTATDKFSSVTSLADVVKRGNGGEIPATEREVRAAINRVESTDTSTAALVNNVNPDRETALIVATYGQVDVPDAEDQYLGFLPGTAAGYLTDKVSDATDHVTVPPHVDVTVTGAPVFENAAFGLMLPEMIQLFAVAFAIIFSVVFLVMRGRLYRTWKVFLPVGTALVALVYMLGMMGIVGFNFNAIMLGVLPIALGLGIDFSLQLHTRYIEEREKGREPVDAAASAARTTGNTLLLAMATTSIGLGALLVSAVPPTRQLGATAAFGVIAATALSLTLLVALLVQFDDDEYDQTGPTASDTTEATAAATAAERNSSTDSKNKNSPSPEPSANDQSSGVLSDDEPAFERFIGTLSSGIAASPLIVILLMIAAIGGGAAVYHDVPTTQEMLDYWPDIEQRDDLEELESTAQSPNVIYLLVESKDAYSPTTFRRASAFETAIEDHDDVNAAMSSVTAVEMATGGDIPERRTRLIDTVDRQAASDLMPVGSREDTPDRFVIQLFVDDIEGEEVRHLIDDTEATADRHLVTERTAVTGKPVVNRNVIENVTSGRDPMTVLSFGLATVFLALALRSVRESVLLVVSVAISAVMLISIAMYLLGIPWNPLTVATGSIALGAGITYGIHVHERFKEELFERGSTPVVAMREAMVRKSRPVIGSGATTLFGFGALGISQFPVLANFGIAVALAMTFALVTAFVFLPASALLLARWTNTYDIVVDST</sequence>
<dbReference type="SUPFAM" id="SSF82866">
    <property type="entry name" value="Multidrug efflux transporter AcrB transmembrane domain"/>
    <property type="match status" value="2"/>
</dbReference>
<dbReference type="GO" id="GO:0005886">
    <property type="term" value="C:plasma membrane"/>
    <property type="evidence" value="ECO:0007669"/>
    <property type="project" value="UniProtKB-SubCell"/>
</dbReference>
<dbReference type="InterPro" id="IPR050545">
    <property type="entry name" value="Mycobact_MmpL"/>
</dbReference>
<feature type="transmembrane region" description="Helical" evidence="7">
    <location>
        <begin position="478"/>
        <end position="500"/>
    </location>
</feature>
<evidence type="ECO:0000256" key="6">
    <source>
        <dbReference type="SAM" id="MobiDB-lite"/>
    </source>
</evidence>
<evidence type="ECO:0000256" key="2">
    <source>
        <dbReference type="ARBA" id="ARBA00022475"/>
    </source>
</evidence>
<evidence type="ECO:0000256" key="5">
    <source>
        <dbReference type="ARBA" id="ARBA00023136"/>
    </source>
</evidence>
<feature type="region of interest" description="Disordered" evidence="6">
    <location>
        <begin position="414"/>
        <end position="461"/>
    </location>
</feature>
<dbReference type="PROSITE" id="PS50156">
    <property type="entry name" value="SSD"/>
    <property type="match status" value="1"/>
</dbReference>
<comment type="caution">
    <text evidence="9">The sequence shown here is derived from an EMBL/GenBank/DDBJ whole genome shotgun (WGS) entry which is preliminary data.</text>
</comment>
<dbReference type="Pfam" id="PF03176">
    <property type="entry name" value="MMPL"/>
    <property type="match status" value="2"/>
</dbReference>
<proteinExistence type="predicted"/>
<dbReference type="PANTHER" id="PTHR33406">
    <property type="entry name" value="MEMBRANE PROTEIN MJ1562-RELATED"/>
    <property type="match status" value="1"/>
</dbReference>
<feature type="region of interest" description="Disordered" evidence="6">
    <location>
        <begin position="1"/>
        <end position="29"/>
    </location>
</feature>
<evidence type="ECO:0000313" key="10">
    <source>
        <dbReference type="Proteomes" id="UP000216409"/>
    </source>
</evidence>
<feature type="transmembrane region" description="Helical" evidence="7">
    <location>
        <begin position="356"/>
        <end position="375"/>
    </location>
</feature>
<keyword evidence="5 7" id="KW-0472">Membrane</keyword>
<name>A0A256IZQ6_HALEZ</name>
<gene>
    <name evidence="9" type="ORF">DJ83_06170</name>
</gene>
<dbReference type="InterPro" id="IPR000731">
    <property type="entry name" value="SSD"/>
</dbReference>
<keyword evidence="2" id="KW-1003">Cell membrane</keyword>
<feature type="transmembrane region" description="Helical" evidence="7">
    <location>
        <begin position="307"/>
        <end position="325"/>
    </location>
</feature>
<evidence type="ECO:0000256" key="7">
    <source>
        <dbReference type="SAM" id="Phobius"/>
    </source>
</evidence>
<dbReference type="InterPro" id="IPR004869">
    <property type="entry name" value="MMPL_dom"/>
</dbReference>
<reference evidence="9 10" key="1">
    <citation type="journal article" date="2014" name="Front. Microbiol.">
        <title>Population and genomic analysis of the genus Halorubrum.</title>
        <authorList>
            <person name="Fullmer M.S."/>
            <person name="Soucy S.M."/>
            <person name="Swithers K.S."/>
            <person name="Makkay A.M."/>
            <person name="Wheeler R."/>
            <person name="Ventosa A."/>
            <person name="Gogarten J.P."/>
            <person name="Papke R.T."/>
        </authorList>
    </citation>
    <scope>NUCLEOTIDE SEQUENCE [LARGE SCALE GENOMIC DNA]</scope>
    <source>
        <strain evidence="9 10">LD3</strain>
    </source>
</reference>
<evidence type="ECO:0000313" key="9">
    <source>
        <dbReference type="EMBL" id="OYR62054.1"/>
    </source>
</evidence>
<keyword evidence="3 7" id="KW-0812">Transmembrane</keyword>
<evidence type="ECO:0000256" key="1">
    <source>
        <dbReference type="ARBA" id="ARBA00004651"/>
    </source>
</evidence>
<dbReference type="Proteomes" id="UP000216409">
    <property type="component" value="Unassembled WGS sequence"/>
</dbReference>
<feature type="transmembrane region" description="Helical" evidence="7">
    <location>
        <begin position="798"/>
        <end position="824"/>
    </location>
</feature>
<feature type="compositionally biased region" description="Low complexity" evidence="6">
    <location>
        <begin position="418"/>
        <end position="432"/>
    </location>
</feature>
<evidence type="ECO:0000259" key="8">
    <source>
        <dbReference type="PROSITE" id="PS50156"/>
    </source>
</evidence>